<accession>A0A2G2YRV1</accession>
<dbReference type="GO" id="GO:0004386">
    <property type="term" value="F:helicase activity"/>
    <property type="evidence" value="ECO:0007669"/>
    <property type="project" value="InterPro"/>
</dbReference>
<name>A0A2G2YRV1_CAPAN</name>
<proteinExistence type="predicted"/>
<reference evidence="2 3" key="1">
    <citation type="journal article" date="2014" name="Nat. Genet.">
        <title>Genome sequence of the hot pepper provides insights into the evolution of pungency in Capsicum species.</title>
        <authorList>
            <person name="Kim S."/>
            <person name="Park M."/>
            <person name="Yeom S.I."/>
            <person name="Kim Y.M."/>
            <person name="Lee J.M."/>
            <person name="Lee H.A."/>
            <person name="Seo E."/>
            <person name="Choi J."/>
            <person name="Cheong K."/>
            <person name="Kim K.T."/>
            <person name="Jung K."/>
            <person name="Lee G.W."/>
            <person name="Oh S.K."/>
            <person name="Bae C."/>
            <person name="Kim S.B."/>
            <person name="Lee H.Y."/>
            <person name="Kim S.Y."/>
            <person name="Kim M.S."/>
            <person name="Kang B.C."/>
            <person name="Jo Y.D."/>
            <person name="Yang H.B."/>
            <person name="Jeong H.J."/>
            <person name="Kang W.H."/>
            <person name="Kwon J.K."/>
            <person name="Shin C."/>
            <person name="Lim J.Y."/>
            <person name="Park J.H."/>
            <person name="Huh J.H."/>
            <person name="Kim J.S."/>
            <person name="Kim B.D."/>
            <person name="Cohen O."/>
            <person name="Paran I."/>
            <person name="Suh M.C."/>
            <person name="Lee S.B."/>
            <person name="Kim Y.K."/>
            <person name="Shin Y."/>
            <person name="Noh S.J."/>
            <person name="Park J."/>
            <person name="Seo Y.S."/>
            <person name="Kwon S.Y."/>
            <person name="Kim H.A."/>
            <person name="Park J.M."/>
            <person name="Kim H.J."/>
            <person name="Choi S.B."/>
            <person name="Bosland P.W."/>
            <person name="Reeves G."/>
            <person name="Jo S.H."/>
            <person name="Lee B.W."/>
            <person name="Cho H.T."/>
            <person name="Choi H.S."/>
            <person name="Lee M.S."/>
            <person name="Yu Y."/>
            <person name="Do Choi Y."/>
            <person name="Park B.S."/>
            <person name="van Deynze A."/>
            <person name="Ashrafi H."/>
            <person name="Hill T."/>
            <person name="Kim W.T."/>
            <person name="Pai H.S."/>
            <person name="Ahn H.K."/>
            <person name="Yeam I."/>
            <person name="Giovannoni J.J."/>
            <person name="Rose J.K."/>
            <person name="Sorensen I."/>
            <person name="Lee S.J."/>
            <person name="Kim R.W."/>
            <person name="Choi I.Y."/>
            <person name="Choi B.S."/>
            <person name="Lim J.S."/>
            <person name="Lee Y.H."/>
            <person name="Choi D."/>
        </authorList>
    </citation>
    <scope>NUCLEOTIDE SEQUENCE [LARGE SCALE GENOMIC DNA]</scope>
    <source>
        <strain evidence="3">cv. CM334</strain>
    </source>
</reference>
<dbReference type="AlphaFoldDB" id="A0A2G2YRV1"/>
<dbReference type="Gene3D" id="3.40.50.300">
    <property type="entry name" value="P-loop containing nucleotide triphosphate hydrolases"/>
    <property type="match status" value="1"/>
</dbReference>
<dbReference type="GO" id="GO:0003676">
    <property type="term" value="F:nucleic acid binding"/>
    <property type="evidence" value="ECO:0007669"/>
    <property type="project" value="InterPro"/>
</dbReference>
<dbReference type="GO" id="GO:0005524">
    <property type="term" value="F:ATP binding"/>
    <property type="evidence" value="ECO:0007669"/>
    <property type="project" value="InterPro"/>
</dbReference>
<feature type="domain" description="ATP-dependent helicase C-terminal" evidence="1">
    <location>
        <begin position="40"/>
        <end position="74"/>
    </location>
</feature>
<gene>
    <name evidence="2" type="ORF">T459_23254</name>
</gene>
<evidence type="ECO:0000313" key="3">
    <source>
        <dbReference type="Proteomes" id="UP000222542"/>
    </source>
</evidence>
<protein>
    <recommendedName>
        <fullName evidence="1">ATP-dependent helicase C-terminal domain-containing protein</fullName>
    </recommendedName>
</protein>
<dbReference type="GO" id="GO:0016818">
    <property type="term" value="F:hydrolase activity, acting on acid anhydrides, in phosphorus-containing anhydrides"/>
    <property type="evidence" value="ECO:0007669"/>
    <property type="project" value="InterPro"/>
</dbReference>
<dbReference type="Proteomes" id="UP000222542">
    <property type="component" value="Unassembled WGS sequence"/>
</dbReference>
<dbReference type="InterPro" id="IPR027417">
    <property type="entry name" value="P-loop_NTPase"/>
</dbReference>
<evidence type="ECO:0000259" key="1">
    <source>
        <dbReference type="Pfam" id="PF13307"/>
    </source>
</evidence>
<evidence type="ECO:0000313" key="2">
    <source>
        <dbReference type="EMBL" id="PHT72469.1"/>
    </source>
</evidence>
<comment type="caution">
    <text evidence="2">The sequence shown here is derived from an EMBL/GenBank/DDBJ whole genome shotgun (WGS) entry which is preliminary data.</text>
</comment>
<sequence>MLEDMENFGQLCDYGYYRRIKIEDVKTVIHRMHKTSTAKVKHKVSEGLDFTDNAGRAVVITYIPFSTSTDPKALVRVKIKSPMVLERIWEAATVELDAVALSMDGDVDMLGPPILNPERLGVDDVEGTYEELLMQNIVGRRWLELVGW</sequence>
<dbReference type="InterPro" id="IPR006555">
    <property type="entry name" value="ATP-dep_Helicase_C"/>
</dbReference>
<dbReference type="Gramene" id="PHT72469">
    <property type="protein sequence ID" value="PHT72469"/>
    <property type="gene ID" value="T459_23254"/>
</dbReference>
<organism evidence="2 3">
    <name type="scientific">Capsicum annuum</name>
    <name type="common">Capsicum pepper</name>
    <dbReference type="NCBI Taxonomy" id="4072"/>
    <lineage>
        <taxon>Eukaryota</taxon>
        <taxon>Viridiplantae</taxon>
        <taxon>Streptophyta</taxon>
        <taxon>Embryophyta</taxon>
        <taxon>Tracheophyta</taxon>
        <taxon>Spermatophyta</taxon>
        <taxon>Magnoliopsida</taxon>
        <taxon>eudicotyledons</taxon>
        <taxon>Gunneridae</taxon>
        <taxon>Pentapetalae</taxon>
        <taxon>asterids</taxon>
        <taxon>lamiids</taxon>
        <taxon>Solanales</taxon>
        <taxon>Solanaceae</taxon>
        <taxon>Solanoideae</taxon>
        <taxon>Capsiceae</taxon>
        <taxon>Capsicum</taxon>
    </lineage>
</organism>
<dbReference type="Pfam" id="PF13307">
    <property type="entry name" value="Helicase_C_2"/>
    <property type="match status" value="1"/>
</dbReference>
<dbReference type="GO" id="GO:0006139">
    <property type="term" value="P:nucleobase-containing compound metabolic process"/>
    <property type="evidence" value="ECO:0007669"/>
    <property type="project" value="InterPro"/>
</dbReference>
<keyword evidence="3" id="KW-1185">Reference proteome</keyword>
<dbReference type="EMBL" id="AYRZ02000009">
    <property type="protein sequence ID" value="PHT72469.1"/>
    <property type="molecule type" value="Genomic_DNA"/>
</dbReference>
<reference evidence="2 3" key="2">
    <citation type="journal article" date="2017" name="Genome Biol.">
        <title>New reference genome sequences of hot pepper reveal the massive evolution of plant disease-resistance genes by retroduplication.</title>
        <authorList>
            <person name="Kim S."/>
            <person name="Park J."/>
            <person name="Yeom S.I."/>
            <person name="Kim Y.M."/>
            <person name="Seo E."/>
            <person name="Kim K.T."/>
            <person name="Kim M.S."/>
            <person name="Lee J.M."/>
            <person name="Cheong K."/>
            <person name="Shin H.S."/>
            <person name="Kim S.B."/>
            <person name="Han K."/>
            <person name="Lee J."/>
            <person name="Park M."/>
            <person name="Lee H.A."/>
            <person name="Lee H.Y."/>
            <person name="Lee Y."/>
            <person name="Oh S."/>
            <person name="Lee J.H."/>
            <person name="Choi E."/>
            <person name="Choi E."/>
            <person name="Lee S.E."/>
            <person name="Jeon J."/>
            <person name="Kim H."/>
            <person name="Choi G."/>
            <person name="Song H."/>
            <person name="Lee J."/>
            <person name="Lee S.C."/>
            <person name="Kwon J.K."/>
            <person name="Lee H.Y."/>
            <person name="Koo N."/>
            <person name="Hong Y."/>
            <person name="Kim R.W."/>
            <person name="Kang W.H."/>
            <person name="Huh J.H."/>
            <person name="Kang B.C."/>
            <person name="Yang T.J."/>
            <person name="Lee Y.H."/>
            <person name="Bennetzen J.L."/>
            <person name="Choi D."/>
        </authorList>
    </citation>
    <scope>NUCLEOTIDE SEQUENCE [LARGE SCALE GENOMIC DNA]</scope>
    <source>
        <strain evidence="3">cv. CM334</strain>
    </source>
</reference>